<dbReference type="InterPro" id="IPR008767">
    <property type="entry name" value="Phage_SPP1_head-tail_adaptor"/>
</dbReference>
<sequence length="109" mass="12536">MRAGRLRHRVTICRLAESRDAVGGVTETWQALKTVWASVEPVTAREYVEHVQVHSDITTSVLMRVQPDVTVRQADRLQFRGKWIEIVAPPIDRDKRGIHLELLCREIDP</sequence>
<reference evidence="1 2" key="2">
    <citation type="submission" date="2024-01" db="EMBL/GenBank/DDBJ databases">
        <authorList>
            <person name="Xie X."/>
        </authorList>
    </citation>
    <scope>NUCLEOTIDE SEQUENCE [LARGE SCALE GENOMIC DNA]</scope>
    <source>
        <strain evidence="1">SCUT-1</strain>
    </source>
</reference>
<name>A0ABU6CWN3_9GAMM</name>
<protein>
    <submittedName>
        <fullName evidence="1">Phage head closure protein</fullName>
    </submittedName>
</protein>
<organism evidence="1 2">
    <name type="scientific">Candidatus Thiothrix phosphatis</name>
    <dbReference type="NCBI Taxonomy" id="3112415"/>
    <lineage>
        <taxon>Bacteria</taxon>
        <taxon>Pseudomonadati</taxon>
        <taxon>Pseudomonadota</taxon>
        <taxon>Gammaproteobacteria</taxon>
        <taxon>Thiotrichales</taxon>
        <taxon>Thiotrichaceae</taxon>
        <taxon>Thiothrix</taxon>
    </lineage>
</organism>
<dbReference type="Proteomes" id="UP001308005">
    <property type="component" value="Unassembled WGS sequence"/>
</dbReference>
<accession>A0ABU6CWN3</accession>
<dbReference type="RefSeq" id="WP_324693827.1">
    <property type="nucleotide sequence ID" value="NZ_JAYMYJ010000045.1"/>
</dbReference>
<dbReference type="NCBIfam" id="TIGR01563">
    <property type="entry name" value="gp16_SPP1"/>
    <property type="match status" value="1"/>
</dbReference>
<dbReference type="Pfam" id="PF05521">
    <property type="entry name" value="Phage_HCP"/>
    <property type="match status" value="1"/>
</dbReference>
<proteinExistence type="predicted"/>
<evidence type="ECO:0000313" key="1">
    <source>
        <dbReference type="EMBL" id="MEB4590493.1"/>
    </source>
</evidence>
<evidence type="ECO:0000313" key="2">
    <source>
        <dbReference type="Proteomes" id="UP001308005"/>
    </source>
</evidence>
<gene>
    <name evidence="1" type="ORF">VSS37_05840</name>
</gene>
<reference evidence="2" key="1">
    <citation type="submission" date="2023-07" db="EMBL/GenBank/DDBJ databases">
        <title>The carbon used by Thiothrix.</title>
        <authorList>
            <person name="Chen L."/>
        </authorList>
    </citation>
    <scope>NUCLEOTIDE SEQUENCE [LARGE SCALE GENOMIC DNA]</scope>
</reference>
<dbReference type="EMBL" id="JAYMYJ010000045">
    <property type="protein sequence ID" value="MEB4590493.1"/>
    <property type="molecule type" value="Genomic_DNA"/>
</dbReference>
<comment type="caution">
    <text evidence="1">The sequence shown here is derived from an EMBL/GenBank/DDBJ whole genome shotgun (WGS) entry which is preliminary data.</text>
</comment>
<dbReference type="InterPro" id="IPR038666">
    <property type="entry name" value="SSP1_head-tail_sf"/>
</dbReference>
<dbReference type="Gene3D" id="2.40.10.270">
    <property type="entry name" value="Bacteriophage SPP1 head-tail adaptor protein"/>
    <property type="match status" value="1"/>
</dbReference>
<keyword evidence="2" id="KW-1185">Reference proteome</keyword>